<dbReference type="SUPFAM" id="SSF55811">
    <property type="entry name" value="Nudix"/>
    <property type="match status" value="1"/>
</dbReference>
<evidence type="ECO:0000256" key="6">
    <source>
        <dbReference type="ARBA" id="ARBA00023027"/>
    </source>
</evidence>
<evidence type="ECO:0000256" key="4">
    <source>
        <dbReference type="ARBA" id="ARBA00022801"/>
    </source>
</evidence>
<dbReference type="InterPro" id="IPR050241">
    <property type="entry name" value="NAD-cap_RNA_hydrolase_NudC"/>
</dbReference>
<evidence type="ECO:0000313" key="8">
    <source>
        <dbReference type="EMBL" id="SMF07570.1"/>
    </source>
</evidence>
<dbReference type="GO" id="GO:0006742">
    <property type="term" value="P:NADP+ catabolic process"/>
    <property type="evidence" value="ECO:0007669"/>
    <property type="project" value="TreeGrafter"/>
</dbReference>
<dbReference type="InterPro" id="IPR049734">
    <property type="entry name" value="NudC-like_C"/>
</dbReference>
<protein>
    <recommendedName>
        <fullName evidence="2">NAD(+) diphosphatase</fullName>
        <ecNumber evidence="2">3.6.1.22</ecNumber>
    </recommendedName>
</protein>
<dbReference type="GO" id="GO:0046872">
    <property type="term" value="F:metal ion binding"/>
    <property type="evidence" value="ECO:0007669"/>
    <property type="project" value="UniProtKB-KW"/>
</dbReference>
<dbReference type="GO" id="GO:0035529">
    <property type="term" value="F:NADH pyrophosphatase activity"/>
    <property type="evidence" value="ECO:0007669"/>
    <property type="project" value="TreeGrafter"/>
</dbReference>
<dbReference type="GO" id="GO:0005829">
    <property type="term" value="C:cytosol"/>
    <property type="evidence" value="ECO:0007669"/>
    <property type="project" value="TreeGrafter"/>
</dbReference>
<dbReference type="Proteomes" id="UP000192917">
    <property type="component" value="Unassembled WGS sequence"/>
</dbReference>
<dbReference type="PANTHER" id="PTHR42904:SF8">
    <property type="entry name" value="NAD(+) DIPHOSPHATASE"/>
    <property type="match status" value="1"/>
</dbReference>
<dbReference type="PANTHER" id="PTHR42904">
    <property type="entry name" value="NUDIX HYDROLASE, NUDC SUBFAMILY"/>
    <property type="match status" value="1"/>
</dbReference>
<organism evidence="8 9">
    <name type="scientific">Tistlia consotensis USBA 355</name>
    <dbReference type="NCBI Taxonomy" id="560819"/>
    <lineage>
        <taxon>Bacteria</taxon>
        <taxon>Pseudomonadati</taxon>
        <taxon>Pseudomonadota</taxon>
        <taxon>Alphaproteobacteria</taxon>
        <taxon>Rhodospirillales</taxon>
        <taxon>Rhodovibrionaceae</taxon>
        <taxon>Tistlia</taxon>
    </lineage>
</organism>
<dbReference type="PROSITE" id="PS00893">
    <property type="entry name" value="NUDIX_BOX"/>
    <property type="match status" value="1"/>
</dbReference>
<accession>A0A1Y6BER3</accession>
<dbReference type="CDD" id="cd03429">
    <property type="entry name" value="NUDIX_NADH_pyrophosphatase_Nudt13"/>
    <property type="match status" value="1"/>
</dbReference>
<dbReference type="EC" id="3.6.1.22" evidence="2"/>
<dbReference type="AlphaFoldDB" id="A0A1Y6BER3"/>
<evidence type="ECO:0000256" key="2">
    <source>
        <dbReference type="ARBA" id="ARBA00012381"/>
    </source>
</evidence>
<dbReference type="Gene3D" id="3.90.79.20">
    <property type="match status" value="1"/>
</dbReference>
<keyword evidence="6" id="KW-0520">NAD</keyword>
<gene>
    <name evidence="8" type="ORF">SAMN05428998_10474</name>
</gene>
<dbReference type="Pfam" id="PF00293">
    <property type="entry name" value="NUDIX"/>
    <property type="match status" value="1"/>
</dbReference>
<evidence type="ECO:0000259" key="7">
    <source>
        <dbReference type="PROSITE" id="PS51462"/>
    </source>
</evidence>
<proteinExistence type="predicted"/>
<evidence type="ECO:0000313" key="9">
    <source>
        <dbReference type="Proteomes" id="UP000192917"/>
    </source>
</evidence>
<dbReference type="InterPro" id="IPR015797">
    <property type="entry name" value="NUDIX_hydrolase-like_dom_sf"/>
</dbReference>
<sequence length="316" mass="35205">MQRTPNFYSDLGLDRADRLRSDHDWLAARLAAPSSRFVPLWQTRSLFDPPPAPSPEAGGEPRAVLLEAAEAEALVARGGERIFLGLDDEERAYFALDVSALDSPDHEPALAGRGSFADLRSFGPLLPRGEGALLAYARAMVWWHDRHRFCGVCGARTESRQGGFQRTCSNPDCGALHFPRTDPAVIMLVHDGGERCVLGRQKVWAPGMHSTLAGFVEPGESLEAAVAREVEEEVGIAVEEVVYHSSQPWPFPSSLMLGFYARTRDRALRVHPTELESARWFDRDFLKASPEDESFKLPRRDSIARRLIVDWLEETA</sequence>
<comment type="cofactor">
    <cofactor evidence="1">
        <name>Mg(2+)</name>
        <dbReference type="ChEBI" id="CHEBI:18420"/>
    </cofactor>
</comment>
<dbReference type="GO" id="GO:0019677">
    <property type="term" value="P:NAD+ catabolic process"/>
    <property type="evidence" value="ECO:0007669"/>
    <property type="project" value="TreeGrafter"/>
</dbReference>
<dbReference type="InterPro" id="IPR015375">
    <property type="entry name" value="NADH_PPase-like_N"/>
</dbReference>
<dbReference type="Pfam" id="PF09297">
    <property type="entry name" value="Zn_ribbon_NUD"/>
    <property type="match status" value="1"/>
</dbReference>
<dbReference type="EMBL" id="FWZX01000004">
    <property type="protein sequence ID" value="SMF07570.1"/>
    <property type="molecule type" value="Genomic_DNA"/>
</dbReference>
<dbReference type="InterPro" id="IPR020084">
    <property type="entry name" value="NUDIX_hydrolase_CS"/>
</dbReference>
<dbReference type="Gene3D" id="3.90.79.10">
    <property type="entry name" value="Nucleoside Triphosphate Pyrophosphohydrolase"/>
    <property type="match status" value="1"/>
</dbReference>
<dbReference type="Pfam" id="PF09296">
    <property type="entry name" value="NUDIX-like"/>
    <property type="match status" value="1"/>
</dbReference>
<keyword evidence="9" id="KW-1185">Reference proteome</keyword>
<name>A0A1Y6BER3_9PROT</name>
<dbReference type="PROSITE" id="PS51462">
    <property type="entry name" value="NUDIX"/>
    <property type="match status" value="1"/>
</dbReference>
<dbReference type="NCBIfam" id="NF001299">
    <property type="entry name" value="PRK00241.1"/>
    <property type="match status" value="1"/>
</dbReference>
<evidence type="ECO:0000256" key="5">
    <source>
        <dbReference type="ARBA" id="ARBA00022842"/>
    </source>
</evidence>
<keyword evidence="4" id="KW-0378">Hydrolase</keyword>
<feature type="domain" description="Nudix hydrolase" evidence="7">
    <location>
        <begin position="179"/>
        <end position="305"/>
    </location>
</feature>
<dbReference type="RefSeq" id="WP_085121781.1">
    <property type="nucleotide sequence ID" value="NZ_FWZX01000004.1"/>
</dbReference>
<keyword evidence="3" id="KW-0479">Metal-binding</keyword>
<evidence type="ECO:0000256" key="3">
    <source>
        <dbReference type="ARBA" id="ARBA00022723"/>
    </source>
</evidence>
<evidence type="ECO:0000256" key="1">
    <source>
        <dbReference type="ARBA" id="ARBA00001946"/>
    </source>
</evidence>
<dbReference type="InterPro" id="IPR000086">
    <property type="entry name" value="NUDIX_hydrolase_dom"/>
</dbReference>
<dbReference type="InterPro" id="IPR015376">
    <property type="entry name" value="Znr_NADH_PPase"/>
</dbReference>
<reference evidence="8 9" key="1">
    <citation type="submission" date="2017-04" db="EMBL/GenBank/DDBJ databases">
        <authorList>
            <person name="Afonso C.L."/>
            <person name="Miller P.J."/>
            <person name="Scott M.A."/>
            <person name="Spackman E."/>
            <person name="Goraichik I."/>
            <person name="Dimitrov K.M."/>
            <person name="Suarez D.L."/>
            <person name="Swayne D.E."/>
        </authorList>
    </citation>
    <scope>NUCLEOTIDE SEQUENCE [LARGE SCALE GENOMIC DNA]</scope>
    <source>
        <strain evidence="8 9">USBA 355</strain>
    </source>
</reference>
<keyword evidence="5" id="KW-0460">Magnesium</keyword>
<dbReference type="STRING" id="560819.SAMN05428998_10474"/>